<evidence type="ECO:0000256" key="2">
    <source>
        <dbReference type="ARBA" id="ARBA00023125"/>
    </source>
</evidence>
<dbReference type="PANTHER" id="PTHR46318:SF3">
    <property type="entry name" value="UPSTREAM BINDING TRANSCRIPTION FACTOR"/>
    <property type="match status" value="1"/>
</dbReference>
<evidence type="ECO:0000256" key="3">
    <source>
        <dbReference type="ARBA" id="ARBA00023242"/>
    </source>
</evidence>
<dbReference type="InterPro" id="IPR051762">
    <property type="entry name" value="UBF1"/>
</dbReference>
<evidence type="ECO:0000256" key="4">
    <source>
        <dbReference type="SAM" id="MobiDB-lite"/>
    </source>
</evidence>
<organism evidence="5 6">
    <name type="scientific">Meganyctiphanes norvegica</name>
    <name type="common">Northern krill</name>
    <name type="synonym">Thysanopoda norvegica</name>
    <dbReference type="NCBI Taxonomy" id="48144"/>
    <lineage>
        <taxon>Eukaryota</taxon>
        <taxon>Metazoa</taxon>
        <taxon>Ecdysozoa</taxon>
        <taxon>Arthropoda</taxon>
        <taxon>Crustacea</taxon>
        <taxon>Multicrustacea</taxon>
        <taxon>Malacostraca</taxon>
        <taxon>Eumalacostraca</taxon>
        <taxon>Eucarida</taxon>
        <taxon>Euphausiacea</taxon>
        <taxon>Euphausiidae</taxon>
        <taxon>Meganyctiphanes</taxon>
    </lineage>
</organism>
<evidence type="ECO:0000256" key="1">
    <source>
        <dbReference type="ARBA" id="ARBA00004123"/>
    </source>
</evidence>
<comment type="subcellular location">
    <subcellularLocation>
        <location evidence="1">Nucleus</location>
    </subcellularLocation>
</comment>
<protein>
    <recommendedName>
        <fullName evidence="7">Myb-like domain-containing protein</fullName>
    </recommendedName>
</protein>
<sequence length="581" mass="67975">FTMESQKNEEFWSIKEELELVKRIQEILPEKAKKLSYLKTLSNLDWSTISTQTKSPELCRKQFYKLKLMILENISLNQILSEIMLILQDPKLRKSNSPNPHKAFLNENEKKVRDSNGNLKMTSSAAAIRCKELPNNIQHLYESQYEEQLKLKNLIITKSKSSFSHFLQVSKEDRRKAWKSWCLLPFEDKIPYIEMSIMDETRYKEDLAEYLFNNPNAKTLSVQGPTWDEKEKYLIYKGMPKSPPKKCSLLFLESCNDIETTKLGKNKLMVAQRVFQDLPTDLQQNTKIEFHEAWDKYYFEFNEWKEQQTPLIQNLSELYNKYKRNKPNNTKKKSMDTESKVGLRNPNFSSYSANDNEQSYMSYNLQNKENLCQIFETPNISTIQRVKNTSTAQKKSAVNYKESPSFGRRITLSFPSNISSISSNIKNTKNLKSSITLKRKSKDNQSVSKKTKVECLSKNSNKLTDTKGNQHESAVFSEMIGEPKPVAKTPWLYCLSEQMTILGSPGKARRRALKLFKKNESAIKTIHHLKVKDYKESIENFYHKLPNEHKKVYLESRIYLIDNTKYINIFQDLLVSQFDNI</sequence>
<evidence type="ECO:0008006" key="7">
    <source>
        <dbReference type="Google" id="ProtNLM"/>
    </source>
</evidence>
<evidence type="ECO:0000313" key="5">
    <source>
        <dbReference type="EMBL" id="CAL4194717.1"/>
    </source>
</evidence>
<evidence type="ECO:0000313" key="6">
    <source>
        <dbReference type="Proteomes" id="UP001497623"/>
    </source>
</evidence>
<dbReference type="EMBL" id="CAXKWB010071156">
    <property type="protein sequence ID" value="CAL4194717.1"/>
    <property type="molecule type" value="Genomic_DNA"/>
</dbReference>
<keyword evidence="3" id="KW-0539">Nucleus</keyword>
<dbReference type="PANTHER" id="PTHR46318">
    <property type="entry name" value="UPSTREAM BINDING TRANSCRIPTION FACTOR"/>
    <property type="match status" value="1"/>
</dbReference>
<dbReference type="AlphaFoldDB" id="A0AAV2SIF6"/>
<dbReference type="GO" id="GO:0003677">
    <property type="term" value="F:DNA binding"/>
    <property type="evidence" value="ECO:0007669"/>
    <property type="project" value="UniProtKB-KW"/>
</dbReference>
<feature type="non-terminal residue" evidence="5">
    <location>
        <position position="1"/>
    </location>
</feature>
<feature type="region of interest" description="Disordered" evidence="4">
    <location>
        <begin position="324"/>
        <end position="348"/>
    </location>
</feature>
<reference evidence="5 6" key="1">
    <citation type="submission" date="2024-05" db="EMBL/GenBank/DDBJ databases">
        <authorList>
            <person name="Wallberg A."/>
        </authorList>
    </citation>
    <scope>NUCLEOTIDE SEQUENCE [LARGE SCALE GENOMIC DNA]</scope>
</reference>
<name>A0AAV2SIF6_MEGNR</name>
<proteinExistence type="predicted"/>
<dbReference type="Proteomes" id="UP001497623">
    <property type="component" value="Unassembled WGS sequence"/>
</dbReference>
<comment type="caution">
    <text evidence="5">The sequence shown here is derived from an EMBL/GenBank/DDBJ whole genome shotgun (WGS) entry which is preliminary data.</text>
</comment>
<dbReference type="SUPFAM" id="SSF47095">
    <property type="entry name" value="HMG-box"/>
    <property type="match status" value="1"/>
</dbReference>
<keyword evidence="6" id="KW-1185">Reference proteome</keyword>
<accession>A0AAV2SIF6</accession>
<gene>
    <name evidence="5" type="ORF">MNOR_LOCUS36987</name>
</gene>
<keyword evidence="2" id="KW-0238">DNA-binding</keyword>
<dbReference type="GO" id="GO:0005634">
    <property type="term" value="C:nucleus"/>
    <property type="evidence" value="ECO:0007669"/>
    <property type="project" value="UniProtKB-SubCell"/>
</dbReference>
<dbReference type="InterPro" id="IPR036910">
    <property type="entry name" value="HMG_box_dom_sf"/>
</dbReference>